<evidence type="ECO:0000313" key="2">
    <source>
        <dbReference type="EMBL" id="KAE9529644.1"/>
    </source>
</evidence>
<keyword evidence="1" id="KW-1133">Transmembrane helix</keyword>
<sequence length="176" mass="19965">MIFNTSNIYNRHRINYFSLGYMFKTRYFFFILSLFINLLKHFTLDFKGVDSNLSIFVLLDNLLLGFKNFLKPISQLVFFEVLIESCSGSTIKVSTDPKFLEVEGNCKIGCLFKYDVFLNTSIEGVSGTSTTPSLLVLTGSILTGFIGLLNSLELLLESFSCFVFFGSIFKLEDLIN</sequence>
<feature type="transmembrane region" description="Helical" evidence="1">
    <location>
        <begin position="21"/>
        <end position="39"/>
    </location>
</feature>
<proteinExistence type="predicted"/>
<keyword evidence="1" id="KW-0472">Membrane</keyword>
<comment type="caution">
    <text evidence="2">The sequence shown here is derived from an EMBL/GenBank/DDBJ whole genome shotgun (WGS) entry which is preliminary data.</text>
</comment>
<organism evidence="2 3">
    <name type="scientific">Aphis glycines</name>
    <name type="common">Soybean aphid</name>
    <dbReference type="NCBI Taxonomy" id="307491"/>
    <lineage>
        <taxon>Eukaryota</taxon>
        <taxon>Metazoa</taxon>
        <taxon>Ecdysozoa</taxon>
        <taxon>Arthropoda</taxon>
        <taxon>Hexapoda</taxon>
        <taxon>Insecta</taxon>
        <taxon>Pterygota</taxon>
        <taxon>Neoptera</taxon>
        <taxon>Paraneoptera</taxon>
        <taxon>Hemiptera</taxon>
        <taxon>Sternorrhyncha</taxon>
        <taxon>Aphidomorpha</taxon>
        <taxon>Aphidoidea</taxon>
        <taxon>Aphididae</taxon>
        <taxon>Aphidini</taxon>
        <taxon>Aphis</taxon>
        <taxon>Aphis</taxon>
    </lineage>
</organism>
<reference evidence="2 3" key="1">
    <citation type="submission" date="2019-08" db="EMBL/GenBank/DDBJ databases">
        <title>The genome of the soybean aphid Biotype 1, its phylome, world population structure and adaptation to the North American continent.</title>
        <authorList>
            <person name="Giordano R."/>
            <person name="Donthu R.K."/>
            <person name="Hernandez A.G."/>
            <person name="Wright C.L."/>
            <person name="Zimin A.V."/>
        </authorList>
    </citation>
    <scope>NUCLEOTIDE SEQUENCE [LARGE SCALE GENOMIC DNA]</scope>
    <source>
        <tissue evidence="2">Whole aphids</tissue>
    </source>
</reference>
<dbReference type="Proteomes" id="UP000475862">
    <property type="component" value="Unassembled WGS sequence"/>
</dbReference>
<evidence type="ECO:0000313" key="3">
    <source>
        <dbReference type="Proteomes" id="UP000475862"/>
    </source>
</evidence>
<evidence type="ECO:0000256" key="1">
    <source>
        <dbReference type="SAM" id="Phobius"/>
    </source>
</evidence>
<protein>
    <submittedName>
        <fullName evidence="2">Uncharacterized protein</fullName>
    </submittedName>
</protein>
<keyword evidence="3" id="KW-1185">Reference proteome</keyword>
<gene>
    <name evidence="2" type="ORF">AGLY_011740</name>
</gene>
<dbReference type="EMBL" id="VYZN01000044">
    <property type="protein sequence ID" value="KAE9529644.1"/>
    <property type="molecule type" value="Genomic_DNA"/>
</dbReference>
<dbReference type="AlphaFoldDB" id="A0A6G0TD72"/>
<name>A0A6G0TD72_APHGL</name>
<keyword evidence="1" id="KW-0812">Transmembrane</keyword>
<accession>A0A6G0TD72</accession>